<dbReference type="Gene3D" id="1.20.1270.180">
    <property type="match status" value="1"/>
</dbReference>
<reference evidence="3 4" key="1">
    <citation type="submission" date="2016-10" db="EMBL/GenBank/DDBJ databases">
        <title>Complete genome sequences of three Cupriavidus strains isolated from various Malaysian environments.</title>
        <authorList>
            <person name="Abdullah A.A.-A."/>
            <person name="Shafie N.A.H."/>
            <person name="Lau N.S."/>
        </authorList>
    </citation>
    <scope>NUCLEOTIDE SEQUENCE [LARGE SCALE GENOMIC DNA]</scope>
    <source>
        <strain evidence="3 4">USMAA1020</strain>
    </source>
</reference>
<accession>A0ABM6FDP1</accession>
<dbReference type="RefSeq" id="WP_071018967.1">
    <property type="nucleotide sequence ID" value="NZ_CP017755.1"/>
</dbReference>
<evidence type="ECO:0000313" key="4">
    <source>
        <dbReference type="Proteomes" id="UP000177515"/>
    </source>
</evidence>
<dbReference type="InterPro" id="IPR009739">
    <property type="entry name" value="LprI-like_N"/>
</dbReference>
<feature type="domain" description="Lysozyme inhibitor LprI-like N-terminal" evidence="2">
    <location>
        <begin position="26"/>
        <end position="106"/>
    </location>
</feature>
<protein>
    <recommendedName>
        <fullName evidence="2">Lysozyme inhibitor LprI-like N-terminal domain-containing protein</fullName>
    </recommendedName>
</protein>
<evidence type="ECO:0000259" key="2">
    <source>
        <dbReference type="Pfam" id="PF07007"/>
    </source>
</evidence>
<dbReference type="EMBL" id="CP017755">
    <property type="protein sequence ID" value="AOZ09939.1"/>
    <property type="molecule type" value="Genomic_DNA"/>
</dbReference>
<dbReference type="Pfam" id="PF07007">
    <property type="entry name" value="LprI"/>
    <property type="match status" value="1"/>
</dbReference>
<evidence type="ECO:0000313" key="3">
    <source>
        <dbReference type="EMBL" id="AOZ09939.1"/>
    </source>
</evidence>
<organism evidence="3 4">
    <name type="scientific">Cupriavidus malaysiensis</name>
    <dbReference type="NCBI Taxonomy" id="367825"/>
    <lineage>
        <taxon>Bacteria</taxon>
        <taxon>Pseudomonadati</taxon>
        <taxon>Pseudomonadota</taxon>
        <taxon>Betaproteobacteria</taxon>
        <taxon>Burkholderiales</taxon>
        <taxon>Burkholderiaceae</taxon>
        <taxon>Cupriavidus</taxon>
    </lineage>
</organism>
<keyword evidence="4" id="KW-1185">Reference proteome</keyword>
<evidence type="ECO:0000256" key="1">
    <source>
        <dbReference type="SAM" id="SignalP"/>
    </source>
</evidence>
<dbReference type="Proteomes" id="UP000177515">
    <property type="component" value="Chromosome 2"/>
</dbReference>
<keyword evidence="1" id="KW-0732">Signal</keyword>
<sequence length="129" mass="14567">MKAILPALTLALLGLASAAAHAEGECDKYRTSYDKTYCFAKLFVESDKELNAVYGELRGVIKEGPKQKLKDTQLDWIKYRDASCESSGSINVDCNYRVNRARTEYLRDRLRECKAGTCRDDMIAGKSWN</sequence>
<name>A0ABM6FDP1_9BURK</name>
<feature type="signal peptide" evidence="1">
    <location>
        <begin position="1"/>
        <end position="22"/>
    </location>
</feature>
<feature type="chain" id="PRO_5047513968" description="Lysozyme inhibitor LprI-like N-terminal domain-containing protein" evidence="1">
    <location>
        <begin position="23"/>
        <end position="129"/>
    </location>
</feature>
<gene>
    <name evidence="3" type="ORF">BKK80_30140</name>
</gene>
<proteinExistence type="predicted"/>